<evidence type="ECO:0000313" key="2">
    <source>
        <dbReference type="Proteomes" id="UP001642487"/>
    </source>
</evidence>
<keyword evidence="2" id="KW-1185">Reference proteome</keyword>
<protein>
    <submittedName>
        <fullName evidence="1">Uncharacterized protein</fullName>
    </submittedName>
</protein>
<dbReference type="EMBL" id="OZ021740">
    <property type="protein sequence ID" value="CAK9324117.1"/>
    <property type="molecule type" value="Genomic_DNA"/>
</dbReference>
<gene>
    <name evidence="1" type="ORF">CITCOLO1_LOCUS16342</name>
</gene>
<reference evidence="1 2" key="1">
    <citation type="submission" date="2024-03" db="EMBL/GenBank/DDBJ databases">
        <authorList>
            <person name="Gkanogiannis A."/>
            <person name="Becerra Lopez-Lavalle L."/>
        </authorList>
    </citation>
    <scope>NUCLEOTIDE SEQUENCE [LARGE SCALE GENOMIC DNA]</scope>
</reference>
<organism evidence="1 2">
    <name type="scientific">Citrullus colocynthis</name>
    <name type="common">colocynth</name>
    <dbReference type="NCBI Taxonomy" id="252529"/>
    <lineage>
        <taxon>Eukaryota</taxon>
        <taxon>Viridiplantae</taxon>
        <taxon>Streptophyta</taxon>
        <taxon>Embryophyta</taxon>
        <taxon>Tracheophyta</taxon>
        <taxon>Spermatophyta</taxon>
        <taxon>Magnoliopsida</taxon>
        <taxon>eudicotyledons</taxon>
        <taxon>Gunneridae</taxon>
        <taxon>Pentapetalae</taxon>
        <taxon>rosids</taxon>
        <taxon>fabids</taxon>
        <taxon>Cucurbitales</taxon>
        <taxon>Cucurbitaceae</taxon>
        <taxon>Benincaseae</taxon>
        <taxon>Citrullus</taxon>
    </lineage>
</organism>
<name>A0ABP0YW14_9ROSI</name>
<evidence type="ECO:0000313" key="1">
    <source>
        <dbReference type="EMBL" id="CAK9324117.1"/>
    </source>
</evidence>
<feature type="non-terminal residue" evidence="1">
    <location>
        <position position="1"/>
    </location>
</feature>
<dbReference type="Proteomes" id="UP001642487">
    <property type="component" value="Chromosome 6"/>
</dbReference>
<accession>A0ABP0YW14</accession>
<sequence>MQMQIQSTFNEVVHDWYALSHGLDIRISLYTGCIINEVDEPEVDVYQCVDQVGDFKPQTLHRDDVNPTVVCDDDNLIEIVLDFDEQVEDKLEDDENKGD</sequence>
<proteinExistence type="predicted"/>